<evidence type="ECO:0000256" key="1">
    <source>
        <dbReference type="PROSITE-ProRule" id="PRU00221"/>
    </source>
</evidence>
<dbReference type="PANTHER" id="PTHR19879">
    <property type="entry name" value="TRANSCRIPTION INITIATION FACTOR TFIID"/>
    <property type="match status" value="1"/>
</dbReference>
<dbReference type="SUPFAM" id="SSF50978">
    <property type="entry name" value="WD40 repeat-like"/>
    <property type="match status" value="1"/>
</dbReference>
<dbReference type="PROSITE" id="PS50082">
    <property type="entry name" value="WD_REPEATS_2"/>
    <property type="match status" value="1"/>
</dbReference>
<comment type="caution">
    <text evidence="2">The sequence shown here is derived from an EMBL/GenBank/DDBJ whole genome shotgun (WGS) entry which is preliminary data.</text>
</comment>
<feature type="repeat" description="WD" evidence="1">
    <location>
        <begin position="144"/>
        <end position="185"/>
    </location>
</feature>
<dbReference type="AlphaFoldDB" id="A0AAD5T5T9"/>
<dbReference type="PANTHER" id="PTHR19879:SF9">
    <property type="entry name" value="TRANSCRIPTION INITIATION FACTOR TFIID SUBUNIT 5"/>
    <property type="match status" value="1"/>
</dbReference>
<dbReference type="InterPro" id="IPR001680">
    <property type="entry name" value="WD40_rpt"/>
</dbReference>
<reference evidence="2" key="1">
    <citation type="submission" date="2020-05" db="EMBL/GenBank/DDBJ databases">
        <title>Phylogenomic resolution of chytrid fungi.</title>
        <authorList>
            <person name="Stajich J.E."/>
            <person name="Amses K."/>
            <person name="Simmons R."/>
            <person name="Seto K."/>
            <person name="Myers J."/>
            <person name="Bonds A."/>
            <person name="Quandt C.A."/>
            <person name="Barry K."/>
            <person name="Liu P."/>
            <person name="Grigoriev I."/>
            <person name="Longcore J.E."/>
            <person name="James T.Y."/>
        </authorList>
    </citation>
    <scope>NUCLEOTIDE SEQUENCE</scope>
    <source>
        <strain evidence="2">JEL0513</strain>
    </source>
</reference>
<dbReference type="Gene3D" id="2.130.10.10">
    <property type="entry name" value="YVTN repeat-like/Quinoprotein amine dehydrogenase"/>
    <property type="match status" value="2"/>
</dbReference>
<dbReference type="SMART" id="SM00320">
    <property type="entry name" value="WD40"/>
    <property type="match status" value="3"/>
</dbReference>
<gene>
    <name evidence="2" type="ORF">HK100_008462</name>
</gene>
<organism evidence="2 3">
    <name type="scientific">Physocladia obscura</name>
    <dbReference type="NCBI Taxonomy" id="109957"/>
    <lineage>
        <taxon>Eukaryota</taxon>
        <taxon>Fungi</taxon>
        <taxon>Fungi incertae sedis</taxon>
        <taxon>Chytridiomycota</taxon>
        <taxon>Chytridiomycota incertae sedis</taxon>
        <taxon>Chytridiomycetes</taxon>
        <taxon>Chytridiales</taxon>
        <taxon>Chytriomycetaceae</taxon>
        <taxon>Physocladia</taxon>
    </lineage>
</organism>
<sequence>MVISTASNGEIRAWSVTAIITNNLPKVRVLTFDKSLEGHRSLSGLSDGRVCVTDLTMGITKDIGIQSAGVYMVKITKDSSWAFAILKDRTLMLWNVNNVIELPSVMQIVGGLQFASGSEEGIVKFVTAMEFENRRKQDGGSRELAGHSQTINTLAFSPDNNFLASGSVDQTLRVWSVETGTCISVTDHHKHIKAAEFSQDGAMVESWSSDGVPLVTKVNNSLTGTLNKTKCYFANLDADGWVTGHSSVGSSYSKWKMFWLTPSMRGQAVLTQDSKYFIVQPVNGDLVIVDVKSFFAVMKSVY</sequence>
<dbReference type="Proteomes" id="UP001211907">
    <property type="component" value="Unassembled WGS sequence"/>
</dbReference>
<keyword evidence="1" id="KW-0853">WD repeat</keyword>
<dbReference type="EMBL" id="JADGJH010000412">
    <property type="protein sequence ID" value="KAJ3129726.1"/>
    <property type="molecule type" value="Genomic_DNA"/>
</dbReference>
<evidence type="ECO:0000313" key="3">
    <source>
        <dbReference type="Proteomes" id="UP001211907"/>
    </source>
</evidence>
<protein>
    <submittedName>
        <fullName evidence="2">Uncharacterized protein</fullName>
    </submittedName>
</protein>
<evidence type="ECO:0000313" key="2">
    <source>
        <dbReference type="EMBL" id="KAJ3129726.1"/>
    </source>
</evidence>
<keyword evidence="3" id="KW-1185">Reference proteome</keyword>
<proteinExistence type="predicted"/>
<dbReference type="InterPro" id="IPR036322">
    <property type="entry name" value="WD40_repeat_dom_sf"/>
</dbReference>
<accession>A0AAD5T5T9</accession>
<dbReference type="Pfam" id="PF00400">
    <property type="entry name" value="WD40"/>
    <property type="match status" value="1"/>
</dbReference>
<dbReference type="InterPro" id="IPR015943">
    <property type="entry name" value="WD40/YVTN_repeat-like_dom_sf"/>
</dbReference>
<name>A0AAD5T5T9_9FUNG</name>
<dbReference type="PROSITE" id="PS50294">
    <property type="entry name" value="WD_REPEATS_REGION"/>
    <property type="match status" value="1"/>
</dbReference>